<keyword evidence="2" id="KW-1185">Reference proteome</keyword>
<reference evidence="1" key="1">
    <citation type="submission" date="2023-05" db="EMBL/GenBank/DDBJ databases">
        <authorList>
            <person name="Stuckert A."/>
        </authorList>
    </citation>
    <scope>NUCLEOTIDE SEQUENCE</scope>
</reference>
<organism evidence="1 2">
    <name type="scientific">Staurois parvus</name>
    <dbReference type="NCBI Taxonomy" id="386267"/>
    <lineage>
        <taxon>Eukaryota</taxon>
        <taxon>Metazoa</taxon>
        <taxon>Chordata</taxon>
        <taxon>Craniata</taxon>
        <taxon>Vertebrata</taxon>
        <taxon>Euteleostomi</taxon>
        <taxon>Amphibia</taxon>
        <taxon>Batrachia</taxon>
        <taxon>Anura</taxon>
        <taxon>Neobatrachia</taxon>
        <taxon>Ranoidea</taxon>
        <taxon>Ranidae</taxon>
        <taxon>Staurois</taxon>
    </lineage>
</organism>
<evidence type="ECO:0000313" key="1">
    <source>
        <dbReference type="EMBL" id="CAI9607158.1"/>
    </source>
</evidence>
<gene>
    <name evidence="1" type="ORF">SPARVUS_LOCUS13903126</name>
</gene>
<dbReference type="Proteomes" id="UP001162483">
    <property type="component" value="Unassembled WGS sequence"/>
</dbReference>
<evidence type="ECO:0000313" key="2">
    <source>
        <dbReference type="Proteomes" id="UP001162483"/>
    </source>
</evidence>
<sequence>KTATYLSRSCGVFPAAISPAVLDFWRPASSVWVLGCDCLRLYSRVPTANVQVALRFMNGPVVFWDLSRVQEDYGEGRRGEPSYF</sequence>
<name>A0ABN9GHZ2_9NEOB</name>
<proteinExistence type="predicted"/>
<accession>A0ABN9GHZ2</accession>
<comment type="caution">
    <text evidence="1">The sequence shown here is derived from an EMBL/GenBank/DDBJ whole genome shotgun (WGS) entry which is preliminary data.</text>
</comment>
<dbReference type="EMBL" id="CATNWA010018404">
    <property type="protein sequence ID" value="CAI9607158.1"/>
    <property type="molecule type" value="Genomic_DNA"/>
</dbReference>
<protein>
    <submittedName>
        <fullName evidence="1">Uncharacterized protein</fullName>
    </submittedName>
</protein>
<feature type="non-terminal residue" evidence="1">
    <location>
        <position position="1"/>
    </location>
</feature>